<evidence type="ECO:0000256" key="1">
    <source>
        <dbReference type="SAM" id="MobiDB-lite"/>
    </source>
</evidence>
<dbReference type="Pfam" id="PF10366">
    <property type="entry name" value="Vps39_1"/>
    <property type="match status" value="1"/>
</dbReference>
<dbReference type="InterPro" id="IPR032914">
    <property type="entry name" value="Vam6/VPS39/TRAP1"/>
</dbReference>
<reference evidence="3" key="1">
    <citation type="submission" date="2015-07" db="EMBL/GenBank/DDBJ databases">
        <title>Transcriptome Assembly of Anthurium amnicola.</title>
        <authorList>
            <person name="Suzuki J."/>
        </authorList>
    </citation>
    <scope>NUCLEOTIDE SEQUENCE</scope>
</reference>
<dbReference type="GO" id="GO:0005737">
    <property type="term" value="C:cytoplasm"/>
    <property type="evidence" value="ECO:0007669"/>
    <property type="project" value="TreeGrafter"/>
</dbReference>
<dbReference type="InterPro" id="IPR001180">
    <property type="entry name" value="CNH_dom"/>
</dbReference>
<name>A0A1D1YSE2_9ARAE</name>
<feature type="domain" description="CNH" evidence="2">
    <location>
        <begin position="35"/>
        <end position="387"/>
    </location>
</feature>
<organism evidence="3">
    <name type="scientific">Anthurium amnicola</name>
    <dbReference type="NCBI Taxonomy" id="1678845"/>
    <lineage>
        <taxon>Eukaryota</taxon>
        <taxon>Viridiplantae</taxon>
        <taxon>Streptophyta</taxon>
        <taxon>Embryophyta</taxon>
        <taxon>Tracheophyta</taxon>
        <taxon>Spermatophyta</taxon>
        <taxon>Magnoliopsida</taxon>
        <taxon>Liliopsida</taxon>
        <taxon>Araceae</taxon>
        <taxon>Pothoideae</taxon>
        <taxon>Potheae</taxon>
        <taxon>Anthurium</taxon>
    </lineage>
</organism>
<dbReference type="GO" id="GO:0016020">
    <property type="term" value="C:membrane"/>
    <property type="evidence" value="ECO:0007669"/>
    <property type="project" value="TreeGrafter"/>
</dbReference>
<dbReference type="PANTHER" id="PTHR12894:SF43">
    <property type="entry name" value="VACUOLAR SORTING PROTEIN 3"/>
    <property type="match status" value="1"/>
</dbReference>
<protein>
    <submittedName>
        <fullName evidence="3">Transforming growth factor-beta receptor-associated protein 1</fullName>
    </submittedName>
</protein>
<dbReference type="AlphaFoldDB" id="A0A1D1YSE2"/>
<dbReference type="Pfam" id="PF10367">
    <property type="entry name" value="zf-Vps39_C"/>
    <property type="match status" value="1"/>
</dbReference>
<dbReference type="GO" id="GO:0006914">
    <property type="term" value="P:autophagy"/>
    <property type="evidence" value="ECO:0007669"/>
    <property type="project" value="TreeGrafter"/>
</dbReference>
<evidence type="ECO:0000313" key="3">
    <source>
        <dbReference type="EMBL" id="JAT57561.1"/>
    </source>
</evidence>
<sequence length="1030" mass="114325">MDRRGRPRNRTALEAFAEFEPSKAPPQAAADAGPDIIVLSLSVFTAPEGSRTQIYVGTHGGAVVLLSLLPSSAGTPSRENGASLEVGGGETAGADDSPRASVEFVRSASVGSSPVDEIQVLAEVGRLIVLSGGCLFLLDLLLLQPARKLGFIKGATALSRRLVCTDSASSDPLGDGASKSEFMKPGQKFLQRIGGSKANGVRSRVLEARREGEASCFVAVAVEKKFVLMELILLDGLGRDVTEYGGISVILKEIQSISGVMTMGWLDDSIIVGTVAGYTLFSTATGQATPLFALPEISGPPRLKPLCKSKEALLLVDNVGVVVNSSGQPVGGSLIFRQIPDSITEISPYVLVSGDGWMDLYRKNTGICVQSASFSKSSSGPCIVSSDDWRNEVIVAMSMPFKVICFQLVSAEEQIKDLLRKKYFREAICLVEELESEGEMTKEMLSFVHAQVGFLLLFDLHFEDAVNHFLLSEIMQPSEIFPFIMRDPNRWSMLVPRKRYWGLHPPPVLLESVVDEGLSAIQRAIYLRKAGIETTADEDFLLNPPSKVDLLESAIENIIRYLRVCRDKDLGPFVKEGVDTLLMYLNRTLNRVVDMEQLASSQNSCVVEELEALLEDSGHSRTLAFLYASKGVISKALAIWRKLARNYSTGLWRDSPTTINLCPSQRAAALEASKLLEESSDQDLVLQHLGWIADEDPDLAVRVLTSERRDCLLPPEEVLAAIDPKKDEIRLRYLQWLIEDQDCDDSQLHTLYALSLAKSAIRRIEFDGTNETRRLDEMNMMDVGDGNITNPIRERLQIFLHSSDLYDAEKVLHLIEDTELWFEKAILYRKLGQENLVLQILALKLEDSEAAEQYCAEIGRPDAFMQLLHLYLDPQDGKQPMFKAAVCLLHNHGESLDPLQVLEKLSPEMPLHLASDTISRMLRARVHHHRQGQIVHKLSHALNLEAQLARLDERSRHVQINDESICDLCRARLGTKLFAIYPDDSIVCYKCYRRQGESMSARGRDFKKEIIFKPGWLVSRQSMAADSHFS</sequence>
<proteinExistence type="predicted"/>
<gene>
    <name evidence="3" type="primary">tgfbrap1_1</name>
    <name evidence="3" type="ORF">g.125335</name>
</gene>
<keyword evidence="3" id="KW-0675">Receptor</keyword>
<dbReference type="InterPro" id="IPR019453">
    <property type="entry name" value="VPS39/TGFA1_Znf"/>
</dbReference>
<dbReference type="PANTHER" id="PTHR12894">
    <property type="entry name" value="CNH DOMAIN CONTAINING"/>
    <property type="match status" value="1"/>
</dbReference>
<feature type="region of interest" description="Disordered" evidence="1">
    <location>
        <begin position="73"/>
        <end position="98"/>
    </location>
</feature>
<dbReference type="Pfam" id="PF00780">
    <property type="entry name" value="CNH"/>
    <property type="match status" value="1"/>
</dbReference>
<dbReference type="EMBL" id="GDJX01010375">
    <property type="protein sequence ID" value="JAT57561.1"/>
    <property type="molecule type" value="Transcribed_RNA"/>
</dbReference>
<dbReference type="GO" id="GO:0034058">
    <property type="term" value="P:endosomal vesicle fusion"/>
    <property type="evidence" value="ECO:0007669"/>
    <property type="project" value="TreeGrafter"/>
</dbReference>
<dbReference type="InterPro" id="IPR019452">
    <property type="entry name" value="VPS39/TGF_beta_rcpt-assoc_1"/>
</dbReference>
<accession>A0A1D1YSE2</accession>
<evidence type="ECO:0000259" key="2">
    <source>
        <dbReference type="PROSITE" id="PS50219"/>
    </source>
</evidence>
<dbReference type="PROSITE" id="PS50219">
    <property type="entry name" value="CNH"/>
    <property type="match status" value="1"/>
</dbReference>